<dbReference type="Proteomes" id="UP000887575">
    <property type="component" value="Unassembled WGS sequence"/>
</dbReference>
<feature type="signal peptide" evidence="2">
    <location>
        <begin position="1"/>
        <end position="19"/>
    </location>
</feature>
<feature type="domain" description="MSP" evidence="3">
    <location>
        <begin position="341"/>
        <end position="424"/>
    </location>
</feature>
<evidence type="ECO:0000313" key="5">
    <source>
        <dbReference type="WBParaSite" id="MBELARI_LOCUS5657"/>
    </source>
</evidence>
<feature type="chain" id="PRO_5042270794" evidence="2">
    <location>
        <begin position="20"/>
        <end position="486"/>
    </location>
</feature>
<accession>A0AAF3JA01</accession>
<sequence>MWIDIVFCIFLFLVAPSSQFACPTLSDTQFCQADVCLFASNQTDEGTVQWAGCHSPPEALNFPVKGCVEALEKGISNICLQKGKIHFCCCQGEHCNIDLIKEFIFDIGLWDLVRLIGGLSIVLTVFLFCAVVGFICKRYFTRTSDQSMPKVRKALIIVYGIQIFIVSICWCLHLIPLPSKCPEHPNGRISIPIGSLFVSTHSLLIAIIFWADIAYILVKARHLATMKKKTMRPLTHWIDQTVIVVAFNMLMSIPIAIHYYSSTTKSKKYCTNDVSDWFLASHSSLIAFVLLMDVYLALFIAILECKKRNKIEAIETGTSSIAEKTENTMLTTAQRMTSHDELIVEPRPFWLSSKGEGVLAITNNTTLQWLAVRVLISSPTYYRISPKHLLLPPQRKATVEVSMKLVEQKSMKEHAIMVEWFDVGSNYLSSDPAIMWQRPYKAPPLKWSHQIFSIFYEPQSASGKDLLSHPVDERFLFSTRPQQTTI</sequence>
<protein>
    <submittedName>
        <fullName evidence="5">MSP domain-containing protein</fullName>
    </submittedName>
</protein>
<feature type="transmembrane region" description="Helical" evidence="1">
    <location>
        <begin position="156"/>
        <end position="175"/>
    </location>
</feature>
<keyword evidence="4" id="KW-1185">Reference proteome</keyword>
<evidence type="ECO:0000256" key="1">
    <source>
        <dbReference type="SAM" id="Phobius"/>
    </source>
</evidence>
<reference evidence="5" key="1">
    <citation type="submission" date="2024-02" db="UniProtKB">
        <authorList>
            <consortium name="WormBaseParasite"/>
        </authorList>
    </citation>
    <scope>IDENTIFICATION</scope>
</reference>
<evidence type="ECO:0000313" key="4">
    <source>
        <dbReference type="Proteomes" id="UP000887575"/>
    </source>
</evidence>
<evidence type="ECO:0000256" key="2">
    <source>
        <dbReference type="SAM" id="SignalP"/>
    </source>
</evidence>
<dbReference type="WBParaSite" id="MBELARI_LOCUS5657">
    <property type="protein sequence ID" value="MBELARI_LOCUS5657"/>
    <property type="gene ID" value="MBELARI_LOCUS5657"/>
</dbReference>
<dbReference type="AlphaFoldDB" id="A0AAF3JA01"/>
<dbReference type="Gene3D" id="2.60.40.10">
    <property type="entry name" value="Immunoglobulins"/>
    <property type="match status" value="1"/>
</dbReference>
<organism evidence="4 5">
    <name type="scientific">Mesorhabditis belari</name>
    <dbReference type="NCBI Taxonomy" id="2138241"/>
    <lineage>
        <taxon>Eukaryota</taxon>
        <taxon>Metazoa</taxon>
        <taxon>Ecdysozoa</taxon>
        <taxon>Nematoda</taxon>
        <taxon>Chromadorea</taxon>
        <taxon>Rhabditida</taxon>
        <taxon>Rhabditina</taxon>
        <taxon>Rhabditomorpha</taxon>
        <taxon>Rhabditoidea</taxon>
        <taxon>Rhabditidae</taxon>
        <taxon>Mesorhabditinae</taxon>
        <taxon>Mesorhabditis</taxon>
    </lineage>
</organism>
<keyword evidence="2" id="KW-0732">Signal</keyword>
<feature type="transmembrane region" description="Helical" evidence="1">
    <location>
        <begin position="237"/>
        <end position="257"/>
    </location>
</feature>
<dbReference type="InterPro" id="IPR000535">
    <property type="entry name" value="MSP_dom"/>
</dbReference>
<name>A0AAF3JA01_9BILA</name>
<evidence type="ECO:0000259" key="3">
    <source>
        <dbReference type="Pfam" id="PF00635"/>
    </source>
</evidence>
<dbReference type="InterPro" id="IPR008962">
    <property type="entry name" value="PapD-like_sf"/>
</dbReference>
<keyword evidence="1" id="KW-1133">Transmembrane helix</keyword>
<dbReference type="SUPFAM" id="SSF49354">
    <property type="entry name" value="PapD-like"/>
    <property type="match status" value="1"/>
</dbReference>
<dbReference type="Pfam" id="PF00635">
    <property type="entry name" value="Motile_Sperm"/>
    <property type="match status" value="1"/>
</dbReference>
<feature type="transmembrane region" description="Helical" evidence="1">
    <location>
        <begin position="195"/>
        <end position="217"/>
    </location>
</feature>
<dbReference type="InterPro" id="IPR013783">
    <property type="entry name" value="Ig-like_fold"/>
</dbReference>
<keyword evidence="1" id="KW-0472">Membrane</keyword>
<keyword evidence="1" id="KW-0812">Transmembrane</keyword>
<feature type="transmembrane region" description="Helical" evidence="1">
    <location>
        <begin position="277"/>
        <end position="303"/>
    </location>
</feature>
<proteinExistence type="predicted"/>
<feature type="transmembrane region" description="Helical" evidence="1">
    <location>
        <begin position="115"/>
        <end position="136"/>
    </location>
</feature>